<keyword evidence="2" id="KW-0285">Flavoprotein</keyword>
<evidence type="ECO:0000256" key="2">
    <source>
        <dbReference type="ARBA" id="ARBA00022630"/>
    </source>
</evidence>
<feature type="transmembrane region" description="Helical" evidence="5">
    <location>
        <begin position="224"/>
        <end position="242"/>
    </location>
</feature>
<dbReference type="PANTHER" id="PTHR42877:SF4">
    <property type="entry name" value="FAD_NAD(P)-BINDING DOMAIN-CONTAINING PROTEIN-RELATED"/>
    <property type="match status" value="1"/>
</dbReference>
<dbReference type="InterPro" id="IPR020946">
    <property type="entry name" value="Flavin_mOase-like"/>
</dbReference>
<dbReference type="PRINTS" id="PR00469">
    <property type="entry name" value="PNDRDTASEII"/>
</dbReference>
<dbReference type="GO" id="GO:0050660">
    <property type="term" value="F:flavin adenine dinucleotide binding"/>
    <property type="evidence" value="ECO:0007669"/>
    <property type="project" value="InterPro"/>
</dbReference>
<dbReference type="InterPro" id="IPR036188">
    <property type="entry name" value="FAD/NAD-bd_sf"/>
</dbReference>
<accession>A0A162RLJ7</accession>
<dbReference type="AlphaFoldDB" id="A0A162RLJ7"/>
<evidence type="ECO:0008006" key="8">
    <source>
        <dbReference type="Google" id="ProtNLM"/>
    </source>
</evidence>
<dbReference type="STRING" id="747725.A0A162RLJ7"/>
<keyword evidence="7" id="KW-1185">Reference proteome</keyword>
<name>A0A162RLJ7_MUCCL</name>
<keyword evidence="5" id="KW-0812">Transmembrane</keyword>
<dbReference type="Gene3D" id="3.50.50.60">
    <property type="entry name" value="FAD/NAD(P)-binding domain"/>
    <property type="match status" value="3"/>
</dbReference>
<dbReference type="InterPro" id="IPR051209">
    <property type="entry name" value="FAD-bind_Monooxygenase_sf"/>
</dbReference>
<keyword evidence="5" id="KW-0472">Membrane</keyword>
<comment type="similarity">
    <text evidence="1">Belongs to the FAD-binding monooxygenase family.</text>
</comment>
<evidence type="ECO:0000313" key="7">
    <source>
        <dbReference type="Proteomes" id="UP000077051"/>
    </source>
</evidence>
<dbReference type="PANTHER" id="PTHR42877">
    <property type="entry name" value="L-ORNITHINE N(5)-MONOOXYGENASE-RELATED"/>
    <property type="match status" value="1"/>
</dbReference>
<keyword evidence="3" id="KW-0274">FAD</keyword>
<dbReference type="VEuPathDB" id="FungiDB:MUCCIDRAFT_188772"/>
<dbReference type="GO" id="GO:0004499">
    <property type="term" value="F:N,N-dimethylaniline monooxygenase activity"/>
    <property type="evidence" value="ECO:0007669"/>
    <property type="project" value="InterPro"/>
</dbReference>
<evidence type="ECO:0000256" key="1">
    <source>
        <dbReference type="ARBA" id="ARBA00010139"/>
    </source>
</evidence>
<dbReference type="GO" id="GO:0050661">
    <property type="term" value="F:NADP binding"/>
    <property type="evidence" value="ECO:0007669"/>
    <property type="project" value="InterPro"/>
</dbReference>
<proteinExistence type="inferred from homology"/>
<dbReference type="EMBL" id="AMYB01000002">
    <property type="protein sequence ID" value="OAD07059.1"/>
    <property type="molecule type" value="Genomic_DNA"/>
</dbReference>
<organism evidence="6 7">
    <name type="scientific">Mucor lusitanicus CBS 277.49</name>
    <dbReference type="NCBI Taxonomy" id="747725"/>
    <lineage>
        <taxon>Eukaryota</taxon>
        <taxon>Fungi</taxon>
        <taxon>Fungi incertae sedis</taxon>
        <taxon>Mucoromycota</taxon>
        <taxon>Mucoromycotina</taxon>
        <taxon>Mucoromycetes</taxon>
        <taxon>Mucorales</taxon>
        <taxon>Mucorineae</taxon>
        <taxon>Mucoraceae</taxon>
        <taxon>Mucor</taxon>
    </lineage>
</organism>
<keyword evidence="5" id="KW-1133">Transmembrane helix</keyword>
<evidence type="ECO:0000256" key="3">
    <source>
        <dbReference type="ARBA" id="ARBA00022827"/>
    </source>
</evidence>
<evidence type="ECO:0000256" key="5">
    <source>
        <dbReference type="SAM" id="Phobius"/>
    </source>
</evidence>
<dbReference type="PRINTS" id="PR00368">
    <property type="entry name" value="FADPNR"/>
</dbReference>
<dbReference type="Pfam" id="PF00743">
    <property type="entry name" value="FMO-like"/>
    <property type="match status" value="1"/>
</dbReference>
<reference evidence="6 7" key="1">
    <citation type="submission" date="2015-06" db="EMBL/GenBank/DDBJ databases">
        <title>Expansion of signal transduction pathways in fungi by whole-genome duplication.</title>
        <authorList>
            <consortium name="DOE Joint Genome Institute"/>
            <person name="Corrochano L.M."/>
            <person name="Kuo A."/>
            <person name="Marcet-Houben M."/>
            <person name="Polaino S."/>
            <person name="Salamov A."/>
            <person name="Villalobos J.M."/>
            <person name="Alvarez M.I."/>
            <person name="Avalos J."/>
            <person name="Benito E.P."/>
            <person name="Benoit I."/>
            <person name="Burger G."/>
            <person name="Camino L.P."/>
            <person name="Canovas D."/>
            <person name="Cerda-Olmedo E."/>
            <person name="Cheng J.-F."/>
            <person name="Dominguez A."/>
            <person name="Elias M."/>
            <person name="Eslava A.P."/>
            <person name="Glaser F."/>
            <person name="Grimwood J."/>
            <person name="Gutierrez G."/>
            <person name="Heitman J."/>
            <person name="Henrissat B."/>
            <person name="Iturriaga E.A."/>
            <person name="Lang B.F."/>
            <person name="Lavin J.L."/>
            <person name="Lee S."/>
            <person name="Li W."/>
            <person name="Lindquist E."/>
            <person name="Lopez-Garcia S."/>
            <person name="Luque E.M."/>
            <person name="Marcos A.T."/>
            <person name="Martin J."/>
            <person name="Mccluskey K."/>
            <person name="Medina H.R."/>
            <person name="Miralles-Duran A."/>
            <person name="Miyazaki A."/>
            <person name="Munoz-Torres E."/>
            <person name="Oguiza J.A."/>
            <person name="Ohm R."/>
            <person name="Olmedo M."/>
            <person name="Orejas M."/>
            <person name="Ortiz-Castellanos L."/>
            <person name="Pisabarro A.G."/>
            <person name="Rodriguez-Romero J."/>
            <person name="Ruiz-Herrera J."/>
            <person name="Ruiz-Vazquez R."/>
            <person name="Sanz C."/>
            <person name="Schackwitz W."/>
            <person name="Schmutz J."/>
            <person name="Shahriari M."/>
            <person name="Shelest E."/>
            <person name="Silva-Franco F."/>
            <person name="Soanes D."/>
            <person name="Syed K."/>
            <person name="Tagua V.G."/>
            <person name="Talbot N.J."/>
            <person name="Thon M."/>
            <person name="De Vries R.P."/>
            <person name="Wiebenga A."/>
            <person name="Yadav J.S."/>
            <person name="Braun E.L."/>
            <person name="Baker S."/>
            <person name="Garre V."/>
            <person name="Horwitz B."/>
            <person name="Torres-Martinez S."/>
            <person name="Idnurm A."/>
            <person name="Herrera-Estrella A."/>
            <person name="Gabaldon T."/>
            <person name="Grigoriev I.V."/>
        </authorList>
    </citation>
    <scope>NUCLEOTIDE SEQUENCE [LARGE SCALE GENOMIC DNA]</scope>
    <source>
        <strain evidence="6 7">CBS 277.49</strain>
    </source>
</reference>
<dbReference type="OrthoDB" id="74360at2759"/>
<sequence>MSQQPTVAIIGSGFSGLTAAIQLKKKLGIIAQVYEGTKDIGGTWNYNTYPGCACDIPSHLYSFSFELNPNWSRKYSPQKEIHEYMQGVARKHRVYEQTQFETKVVRASWIEDKKQWELELHQPTVHKENRIRYFDFVFGCIGGLRVPNVPKQFQAFEGKIIHSAYWDNDYDFNDKTVAVIGSGTSAIQIVPNLAPRVKHLHSFQRTPTWVGPRDQFEFSDMMKFIFAYVPFVMLIYRTYLFYIRDFNFSAWGDVNSKRAKFVRNGITMHMTHVLKSNNRPDLVEKLIPNFPVGCKRIGISDDYVQSLCAENVTVNTSPITHIQGRTITTADGIATEVDVLCLATGFDVDGFLGELQVNGRDGVNLNKLWDDHTAKTYKTLTVHGFPNYFTLLGPGSALGHNSIVTIIESQIDYCIKMMSYMIKHQIKSLDPTEKAQEAFSNDLQSRFEGTVWRGGCDSWYINKHGDIQTLWPSTVTSFIKMLKHTDYDANYMKN</sequence>
<gene>
    <name evidence="6" type="ORF">MUCCIDRAFT_188772</name>
</gene>
<comment type="caution">
    <text evidence="6">The sequence shown here is derived from an EMBL/GenBank/DDBJ whole genome shotgun (WGS) entry which is preliminary data.</text>
</comment>
<evidence type="ECO:0000256" key="4">
    <source>
        <dbReference type="ARBA" id="ARBA00023002"/>
    </source>
</evidence>
<protein>
    <recommendedName>
        <fullName evidence="8">FAD/NAD(P)-binding domain-containing protein</fullName>
    </recommendedName>
</protein>
<evidence type="ECO:0000313" key="6">
    <source>
        <dbReference type="EMBL" id="OAD07059.1"/>
    </source>
</evidence>
<keyword evidence="4" id="KW-0560">Oxidoreductase</keyword>
<dbReference type="Proteomes" id="UP000077051">
    <property type="component" value="Unassembled WGS sequence"/>
</dbReference>
<dbReference type="SUPFAM" id="SSF51905">
    <property type="entry name" value="FAD/NAD(P)-binding domain"/>
    <property type="match status" value="2"/>
</dbReference>